<sequence length="163" mass="18709">MKPRITSNTRPRPNRPPINYFPLTNISLRENSSKHKATSRNQHTLYLTRLTLNTRSLDFFSTNIPWSASKARIEASISKKCRPTLGAEARPYTLDSHTDNRPRNELLSMRLVKCIPIVVWLKPRRKDLAQFKKILIAIAEIHFLAAPQPSPNVYTFSTLRSTA</sequence>
<evidence type="ECO:0000313" key="1">
    <source>
        <dbReference type="EMBL" id="PVU95950.1"/>
    </source>
</evidence>
<dbReference type="AlphaFoldDB" id="A0A2T9YUC2"/>
<gene>
    <name evidence="1" type="ORF">BB561_001483</name>
</gene>
<dbReference type="Proteomes" id="UP000245383">
    <property type="component" value="Unassembled WGS sequence"/>
</dbReference>
<name>A0A2T9YUC2_9FUNG</name>
<accession>A0A2T9YUC2</accession>
<keyword evidence="2" id="KW-1185">Reference proteome</keyword>
<dbReference type="EMBL" id="MBFR01000044">
    <property type="protein sequence ID" value="PVU95950.1"/>
    <property type="molecule type" value="Genomic_DNA"/>
</dbReference>
<protein>
    <submittedName>
        <fullName evidence="1">Uncharacterized protein</fullName>
    </submittedName>
</protein>
<evidence type="ECO:0000313" key="2">
    <source>
        <dbReference type="Proteomes" id="UP000245383"/>
    </source>
</evidence>
<proteinExistence type="predicted"/>
<comment type="caution">
    <text evidence="1">The sequence shown here is derived from an EMBL/GenBank/DDBJ whole genome shotgun (WGS) entry which is preliminary data.</text>
</comment>
<reference evidence="1 2" key="1">
    <citation type="journal article" date="2018" name="MBio">
        <title>Comparative Genomics Reveals the Core Gene Toolbox for the Fungus-Insect Symbiosis.</title>
        <authorList>
            <person name="Wang Y."/>
            <person name="Stata M."/>
            <person name="Wang W."/>
            <person name="Stajich J.E."/>
            <person name="White M.M."/>
            <person name="Moncalvo J.M."/>
        </authorList>
    </citation>
    <scope>NUCLEOTIDE SEQUENCE [LARGE SCALE GENOMIC DNA]</scope>
    <source>
        <strain evidence="1 2">SWE-8-4</strain>
    </source>
</reference>
<organism evidence="1 2">
    <name type="scientific">Smittium simulii</name>
    <dbReference type="NCBI Taxonomy" id="133385"/>
    <lineage>
        <taxon>Eukaryota</taxon>
        <taxon>Fungi</taxon>
        <taxon>Fungi incertae sedis</taxon>
        <taxon>Zoopagomycota</taxon>
        <taxon>Kickxellomycotina</taxon>
        <taxon>Harpellomycetes</taxon>
        <taxon>Harpellales</taxon>
        <taxon>Legeriomycetaceae</taxon>
        <taxon>Smittium</taxon>
    </lineage>
</organism>